<evidence type="ECO:0000313" key="2">
    <source>
        <dbReference type="EMBL" id="CAA9509350.1"/>
    </source>
</evidence>
<feature type="compositionally biased region" description="Basic and acidic residues" evidence="1">
    <location>
        <begin position="1"/>
        <end position="16"/>
    </location>
</feature>
<reference evidence="2" key="1">
    <citation type="submission" date="2020-02" db="EMBL/GenBank/DDBJ databases">
        <authorList>
            <person name="Meier V. D."/>
        </authorList>
    </citation>
    <scope>NUCLEOTIDE SEQUENCE</scope>
    <source>
        <strain evidence="2">AVDCRST_MAG53</strain>
    </source>
</reference>
<sequence>APRAGDNARARAPADRHPRHRRPGREHPQPLCAHGGAARLARRVRDRAPVPPTASAGAAAQRQPPLGARRDPRRRGRLASGQEPLSCL</sequence>
<gene>
    <name evidence="2" type="ORF">AVDCRST_MAG53-2844</name>
</gene>
<evidence type="ECO:0000256" key="1">
    <source>
        <dbReference type="SAM" id="MobiDB-lite"/>
    </source>
</evidence>
<dbReference type="EMBL" id="CADCVR010000079">
    <property type="protein sequence ID" value="CAA9509350.1"/>
    <property type="molecule type" value="Genomic_DNA"/>
</dbReference>
<dbReference type="AlphaFoldDB" id="A0A6J4SZD4"/>
<organism evidence="2">
    <name type="scientific">uncultured Solirubrobacteraceae bacterium</name>
    <dbReference type="NCBI Taxonomy" id="1162706"/>
    <lineage>
        <taxon>Bacteria</taxon>
        <taxon>Bacillati</taxon>
        <taxon>Actinomycetota</taxon>
        <taxon>Thermoleophilia</taxon>
        <taxon>Solirubrobacterales</taxon>
        <taxon>Solirubrobacteraceae</taxon>
        <taxon>environmental samples</taxon>
    </lineage>
</organism>
<feature type="region of interest" description="Disordered" evidence="1">
    <location>
        <begin position="1"/>
        <end position="88"/>
    </location>
</feature>
<accession>A0A6J4SZD4</accession>
<feature type="non-terminal residue" evidence="2">
    <location>
        <position position="88"/>
    </location>
</feature>
<protein>
    <submittedName>
        <fullName evidence="2">Uncharacterized protein</fullName>
    </submittedName>
</protein>
<feature type="non-terminal residue" evidence="2">
    <location>
        <position position="1"/>
    </location>
</feature>
<name>A0A6J4SZD4_9ACTN</name>
<proteinExistence type="predicted"/>